<organism evidence="1 2">
    <name type="scientific">Funneliformis caledonium</name>
    <dbReference type="NCBI Taxonomy" id="1117310"/>
    <lineage>
        <taxon>Eukaryota</taxon>
        <taxon>Fungi</taxon>
        <taxon>Fungi incertae sedis</taxon>
        <taxon>Mucoromycota</taxon>
        <taxon>Glomeromycotina</taxon>
        <taxon>Glomeromycetes</taxon>
        <taxon>Glomerales</taxon>
        <taxon>Glomeraceae</taxon>
        <taxon>Funneliformis</taxon>
    </lineage>
</organism>
<keyword evidence="2" id="KW-1185">Reference proteome</keyword>
<dbReference type="Proteomes" id="UP000789570">
    <property type="component" value="Unassembled WGS sequence"/>
</dbReference>
<gene>
    <name evidence="1" type="ORF">FCALED_LOCUS7678</name>
</gene>
<accession>A0A9N9C0T8</accession>
<dbReference type="AlphaFoldDB" id="A0A9N9C0T8"/>
<evidence type="ECO:0000313" key="1">
    <source>
        <dbReference type="EMBL" id="CAG8582669.1"/>
    </source>
</evidence>
<evidence type="ECO:0000313" key="2">
    <source>
        <dbReference type="Proteomes" id="UP000789570"/>
    </source>
</evidence>
<reference evidence="1" key="1">
    <citation type="submission" date="2021-06" db="EMBL/GenBank/DDBJ databases">
        <authorList>
            <person name="Kallberg Y."/>
            <person name="Tangrot J."/>
            <person name="Rosling A."/>
        </authorList>
    </citation>
    <scope>NUCLEOTIDE SEQUENCE</scope>
    <source>
        <strain evidence="1">UK204</strain>
    </source>
</reference>
<sequence length="180" mass="21642">MTTNEMKVKSECSGKWVEPYWKGLIEKENLPVSPRLKRKRLGSKTEVETSFIEDQSHQLDETCYQYKEPIFHQYEYMDDISNEEHVRQALSVNLFENLNSITVLREPRERLDVEKYEDDIERKCSKTHTLRNFLLWIFYARDLGIWLTIIHSMGYSQRTTKTGSLRDPMMNLVLWRFPQR</sequence>
<dbReference type="OrthoDB" id="10608725at2759"/>
<comment type="caution">
    <text evidence="1">The sequence shown here is derived from an EMBL/GenBank/DDBJ whole genome shotgun (WGS) entry which is preliminary data.</text>
</comment>
<protein>
    <submittedName>
        <fullName evidence="1">2152_t:CDS:1</fullName>
    </submittedName>
</protein>
<proteinExistence type="predicted"/>
<dbReference type="EMBL" id="CAJVPQ010002082">
    <property type="protein sequence ID" value="CAG8582669.1"/>
    <property type="molecule type" value="Genomic_DNA"/>
</dbReference>
<name>A0A9N9C0T8_9GLOM</name>